<dbReference type="AlphaFoldDB" id="A0A0U5C9D4"/>
<dbReference type="InterPro" id="IPR000160">
    <property type="entry name" value="GGDEF_dom"/>
</dbReference>
<dbReference type="InterPro" id="IPR008207">
    <property type="entry name" value="Sig_transdc_His_kin_Hpt_dom"/>
</dbReference>
<sequence>MARETLEQLFRKKYYAQLIEVQSRLSQEERLQTDVKWREEIYRVLHSLKGTAGTLGFANLTHMAETGVLMFSESHTYALPSYMIAPLHTLINEAITYLRVAEHAHVSEDILQEMRNFNALDGKPKRILVIDDDEILLSSIHHMLSMGGFDVEVLSDPSHNLEEMLNRQPDCIILDIMMPDTDGFYVMQHIRNDVQREFTPVLMLTARADLTDKYKGFQLGADEYLTKPFHFEELMLRIKTLISRVEKYRSLTLYDSLTGLHNRRYLLDRLQELFIMHARKPQNVTLSIIDLDFFKRVNDTYGHPCGDTVLKSFASFLKEKLRETDIITRYGGEEFIVVLPDTPLEQAQIILNRVREDFSRTEIHCSCQNVSFFQTFSCGMAQIGIDGHDITSLIEYADKALYLAKFKGRNRICLASELGDDATNGAARKKVLIADDDMIVQAILKTQLADTDWDLIFAKNGQEVLNIVTDVTPDLFILDGMMPVLNGLEACMTLRKQPRFAKTPIIMLTGRDAKEEIAQALDTGVDDYVLKPFSAIELKARINRLFVRTTSR</sequence>
<dbReference type="CDD" id="cd01949">
    <property type="entry name" value="GGDEF"/>
    <property type="match status" value="1"/>
</dbReference>
<accession>A0A0U5C9D4</accession>
<dbReference type="InterPro" id="IPR036641">
    <property type="entry name" value="HPT_dom_sf"/>
</dbReference>
<keyword evidence="2" id="KW-1185">Reference proteome</keyword>
<organism evidence="1 2">
    <name type="scientific">Aneurinibacillus soli</name>
    <dbReference type="NCBI Taxonomy" id="1500254"/>
    <lineage>
        <taxon>Bacteria</taxon>
        <taxon>Bacillati</taxon>
        <taxon>Bacillota</taxon>
        <taxon>Bacilli</taxon>
        <taxon>Bacillales</taxon>
        <taxon>Paenibacillaceae</taxon>
        <taxon>Aneurinibacillus group</taxon>
        <taxon>Aneurinibacillus</taxon>
    </lineage>
</organism>
<dbReference type="Pfam" id="PF00990">
    <property type="entry name" value="GGDEF"/>
    <property type="match status" value="1"/>
</dbReference>
<dbReference type="GO" id="GO:0005886">
    <property type="term" value="C:plasma membrane"/>
    <property type="evidence" value="ECO:0007669"/>
    <property type="project" value="TreeGrafter"/>
</dbReference>
<dbReference type="EMBL" id="AP017312">
    <property type="protein sequence ID" value="BAU29251.1"/>
    <property type="molecule type" value="Genomic_DNA"/>
</dbReference>
<dbReference type="SMART" id="SM00267">
    <property type="entry name" value="GGDEF"/>
    <property type="match status" value="1"/>
</dbReference>
<dbReference type="PANTHER" id="PTHR45138:SF9">
    <property type="entry name" value="DIGUANYLATE CYCLASE DGCM-RELATED"/>
    <property type="match status" value="1"/>
</dbReference>
<dbReference type="Gene3D" id="3.30.70.270">
    <property type="match status" value="1"/>
</dbReference>
<reference evidence="1 2" key="1">
    <citation type="submission" date="2015-12" db="EMBL/GenBank/DDBJ databases">
        <title>Genome sequence of Aneurinibacillus soli.</title>
        <authorList>
            <person name="Lee J.S."/>
            <person name="Lee K.C."/>
            <person name="Kim K.K."/>
            <person name="Lee B.W."/>
        </authorList>
    </citation>
    <scope>NUCLEOTIDE SEQUENCE [LARGE SCALE GENOMIC DNA]</scope>
    <source>
        <strain evidence="1 2">CB4</strain>
    </source>
</reference>
<dbReference type="Gene3D" id="1.20.120.160">
    <property type="entry name" value="HPT domain"/>
    <property type="match status" value="1"/>
</dbReference>
<dbReference type="InterPro" id="IPR001789">
    <property type="entry name" value="Sig_transdc_resp-reg_receiver"/>
</dbReference>
<dbReference type="OrthoDB" id="9759607at2"/>
<protein>
    <submittedName>
        <fullName evidence="1">Response regulator PleD</fullName>
    </submittedName>
</protein>
<dbReference type="NCBIfam" id="TIGR00254">
    <property type="entry name" value="GGDEF"/>
    <property type="match status" value="1"/>
</dbReference>
<dbReference type="KEGG" id="asoc:CB4_03438"/>
<dbReference type="InterPro" id="IPR011006">
    <property type="entry name" value="CheY-like_superfamily"/>
</dbReference>
<gene>
    <name evidence="1" type="primary">pleD_4</name>
    <name evidence="1" type="ORF">CB4_03438</name>
</gene>
<dbReference type="PROSITE" id="PS50894">
    <property type="entry name" value="HPT"/>
    <property type="match status" value="1"/>
</dbReference>
<dbReference type="Gene3D" id="3.40.50.2300">
    <property type="match status" value="2"/>
</dbReference>
<dbReference type="SUPFAM" id="SSF47226">
    <property type="entry name" value="Histidine-containing phosphotransfer domain, HPT domain"/>
    <property type="match status" value="1"/>
</dbReference>
<dbReference type="GO" id="GO:0000160">
    <property type="term" value="P:phosphorelay signal transduction system"/>
    <property type="evidence" value="ECO:0007669"/>
    <property type="project" value="InterPro"/>
</dbReference>
<dbReference type="Pfam" id="PF00072">
    <property type="entry name" value="Response_reg"/>
    <property type="match status" value="2"/>
</dbReference>
<dbReference type="Proteomes" id="UP000217696">
    <property type="component" value="Chromosome"/>
</dbReference>
<dbReference type="GO" id="GO:0052621">
    <property type="term" value="F:diguanylate cyclase activity"/>
    <property type="evidence" value="ECO:0007669"/>
    <property type="project" value="TreeGrafter"/>
</dbReference>
<dbReference type="FunFam" id="3.30.70.270:FF:000001">
    <property type="entry name" value="Diguanylate cyclase domain protein"/>
    <property type="match status" value="1"/>
</dbReference>
<dbReference type="InterPro" id="IPR043128">
    <property type="entry name" value="Rev_trsase/Diguanyl_cyclase"/>
</dbReference>
<dbReference type="PROSITE" id="PS50110">
    <property type="entry name" value="RESPONSE_REGULATORY"/>
    <property type="match status" value="2"/>
</dbReference>
<dbReference type="PANTHER" id="PTHR45138">
    <property type="entry name" value="REGULATORY COMPONENTS OF SENSORY TRANSDUCTION SYSTEM"/>
    <property type="match status" value="1"/>
</dbReference>
<dbReference type="GO" id="GO:1902201">
    <property type="term" value="P:negative regulation of bacterial-type flagellum-dependent cell motility"/>
    <property type="evidence" value="ECO:0007669"/>
    <property type="project" value="TreeGrafter"/>
</dbReference>
<dbReference type="CDD" id="cd17574">
    <property type="entry name" value="REC_OmpR"/>
    <property type="match status" value="1"/>
</dbReference>
<dbReference type="SUPFAM" id="SSF52172">
    <property type="entry name" value="CheY-like"/>
    <property type="match status" value="2"/>
</dbReference>
<evidence type="ECO:0000313" key="2">
    <source>
        <dbReference type="Proteomes" id="UP000217696"/>
    </source>
</evidence>
<proteinExistence type="predicted"/>
<dbReference type="SUPFAM" id="SSF55073">
    <property type="entry name" value="Nucleotide cyclase"/>
    <property type="match status" value="1"/>
</dbReference>
<dbReference type="InterPro" id="IPR029787">
    <property type="entry name" value="Nucleotide_cyclase"/>
</dbReference>
<dbReference type="SMART" id="SM00448">
    <property type="entry name" value="REC"/>
    <property type="match status" value="2"/>
</dbReference>
<dbReference type="GO" id="GO:0043709">
    <property type="term" value="P:cell adhesion involved in single-species biofilm formation"/>
    <property type="evidence" value="ECO:0007669"/>
    <property type="project" value="TreeGrafter"/>
</dbReference>
<dbReference type="InterPro" id="IPR050469">
    <property type="entry name" value="Diguanylate_Cyclase"/>
</dbReference>
<dbReference type="PROSITE" id="PS50887">
    <property type="entry name" value="GGDEF"/>
    <property type="match status" value="1"/>
</dbReference>
<dbReference type="RefSeq" id="WP_096466943.1">
    <property type="nucleotide sequence ID" value="NZ_AP017312.1"/>
</dbReference>
<evidence type="ECO:0000313" key="1">
    <source>
        <dbReference type="EMBL" id="BAU29251.1"/>
    </source>
</evidence>
<name>A0A0U5C9D4_9BACL</name>